<reference evidence="7 8" key="1">
    <citation type="submission" date="2020-06" db="EMBL/GenBank/DDBJ databases">
        <title>Photobacterium damselae subsp. damselae comparative genomics.</title>
        <authorList>
            <person name="Osorio C.R."/>
        </authorList>
    </citation>
    <scope>NUCLEOTIDE SEQUENCE [LARGE SCALE GENOMIC DNA]</scope>
    <source>
        <strain evidence="7 8">TW250/03</strain>
    </source>
</reference>
<keyword evidence="4 6" id="KW-1133">Transmembrane helix</keyword>
<dbReference type="Pfam" id="PF01098">
    <property type="entry name" value="FTSW_RODA_SPOVE"/>
    <property type="match status" value="1"/>
</dbReference>
<comment type="subcellular location">
    <subcellularLocation>
        <location evidence="1">Membrane</location>
        <topology evidence="1">Multi-pass membrane protein</topology>
    </subcellularLocation>
</comment>
<feature type="transmembrane region" description="Helical" evidence="6">
    <location>
        <begin position="12"/>
        <end position="31"/>
    </location>
</feature>
<keyword evidence="2 6" id="KW-0812">Transmembrane</keyword>
<dbReference type="PANTHER" id="PTHR30474:SF1">
    <property type="entry name" value="PEPTIDOGLYCAN GLYCOSYLTRANSFERASE MRDB"/>
    <property type="match status" value="1"/>
</dbReference>
<dbReference type="GO" id="GO:0008360">
    <property type="term" value="P:regulation of cell shape"/>
    <property type="evidence" value="ECO:0007669"/>
    <property type="project" value="UniProtKB-KW"/>
</dbReference>
<dbReference type="Proteomes" id="UP000533429">
    <property type="component" value="Unassembled WGS sequence"/>
</dbReference>
<evidence type="ECO:0000256" key="5">
    <source>
        <dbReference type="ARBA" id="ARBA00023136"/>
    </source>
</evidence>
<dbReference type="InterPro" id="IPR001182">
    <property type="entry name" value="FtsW/RodA"/>
</dbReference>
<dbReference type="GO" id="GO:0005886">
    <property type="term" value="C:plasma membrane"/>
    <property type="evidence" value="ECO:0007669"/>
    <property type="project" value="TreeGrafter"/>
</dbReference>
<name>A0A850QKU9_PHODD</name>
<gene>
    <name evidence="7" type="ORF">HWA77_08405</name>
</gene>
<dbReference type="AlphaFoldDB" id="A0A850QKU9"/>
<comment type="caution">
    <text evidence="7">The sequence shown here is derived from an EMBL/GenBank/DDBJ whole genome shotgun (WGS) entry which is preliminary data.</text>
</comment>
<feature type="transmembrane region" description="Helical" evidence="6">
    <location>
        <begin position="133"/>
        <end position="149"/>
    </location>
</feature>
<feature type="transmembrane region" description="Helical" evidence="6">
    <location>
        <begin position="155"/>
        <end position="174"/>
    </location>
</feature>
<evidence type="ECO:0000256" key="2">
    <source>
        <dbReference type="ARBA" id="ARBA00022692"/>
    </source>
</evidence>
<accession>A0A850QKU9</accession>
<protein>
    <submittedName>
        <fullName evidence="7">FtsW/RodA/SpoVE family cell cycle protein</fullName>
    </submittedName>
</protein>
<evidence type="ECO:0000256" key="3">
    <source>
        <dbReference type="ARBA" id="ARBA00022960"/>
    </source>
</evidence>
<proteinExistence type="predicted"/>
<feature type="non-terminal residue" evidence="7">
    <location>
        <position position="175"/>
    </location>
</feature>
<dbReference type="PANTHER" id="PTHR30474">
    <property type="entry name" value="CELL CYCLE PROTEIN"/>
    <property type="match status" value="1"/>
</dbReference>
<keyword evidence="5 6" id="KW-0472">Membrane</keyword>
<feature type="transmembrane region" description="Helical" evidence="6">
    <location>
        <begin position="108"/>
        <end position="126"/>
    </location>
</feature>
<dbReference type="EMBL" id="JABXOR010000530">
    <property type="protein sequence ID" value="NVP00227.1"/>
    <property type="molecule type" value="Genomic_DNA"/>
</dbReference>
<evidence type="ECO:0000313" key="8">
    <source>
        <dbReference type="Proteomes" id="UP000533429"/>
    </source>
</evidence>
<feature type="transmembrane region" description="Helical" evidence="6">
    <location>
        <begin position="43"/>
        <end position="62"/>
    </location>
</feature>
<organism evidence="7 8">
    <name type="scientific">Photobacterium damselae subsp. damselae</name>
    <name type="common">Listonella damsela</name>
    <dbReference type="NCBI Taxonomy" id="85581"/>
    <lineage>
        <taxon>Bacteria</taxon>
        <taxon>Pseudomonadati</taxon>
        <taxon>Pseudomonadota</taxon>
        <taxon>Gammaproteobacteria</taxon>
        <taxon>Vibrionales</taxon>
        <taxon>Vibrionaceae</taxon>
        <taxon>Photobacterium</taxon>
    </lineage>
</organism>
<dbReference type="GO" id="GO:0015648">
    <property type="term" value="F:lipid-linked peptidoglycan transporter activity"/>
    <property type="evidence" value="ECO:0007669"/>
    <property type="project" value="TreeGrafter"/>
</dbReference>
<evidence type="ECO:0000256" key="4">
    <source>
        <dbReference type="ARBA" id="ARBA00022989"/>
    </source>
</evidence>
<sequence length="175" mass="19536">MFKRFQPHIDYPLLFAILTLITLSTLSVWSASSFSEPIIERHLIRAALAIGVLVFMSCISPLRYQRSAPYLYGLTVLLLVGVFVLGDSTNGSQRWLEIGPIRFQPSELVKVAIPLMMAWIIIADAGRPTIKKIFLCLLVTSVPAGLIFIQPDLDGAIFTIIYALFVLYFAGMAWK</sequence>
<evidence type="ECO:0000313" key="7">
    <source>
        <dbReference type="EMBL" id="NVP00227.1"/>
    </source>
</evidence>
<evidence type="ECO:0000256" key="1">
    <source>
        <dbReference type="ARBA" id="ARBA00004141"/>
    </source>
</evidence>
<keyword evidence="3" id="KW-0133">Cell shape</keyword>
<dbReference type="GO" id="GO:0032153">
    <property type="term" value="C:cell division site"/>
    <property type="evidence" value="ECO:0007669"/>
    <property type="project" value="TreeGrafter"/>
</dbReference>
<dbReference type="GO" id="GO:0051301">
    <property type="term" value="P:cell division"/>
    <property type="evidence" value="ECO:0007669"/>
    <property type="project" value="InterPro"/>
</dbReference>
<evidence type="ECO:0000256" key="6">
    <source>
        <dbReference type="SAM" id="Phobius"/>
    </source>
</evidence>
<feature type="transmembrane region" description="Helical" evidence="6">
    <location>
        <begin position="69"/>
        <end position="88"/>
    </location>
</feature>